<accession>A0A016TS13</accession>
<evidence type="ECO:0000313" key="1">
    <source>
        <dbReference type="EMBL" id="EYC05437.1"/>
    </source>
</evidence>
<evidence type="ECO:0000313" key="2">
    <source>
        <dbReference type="Proteomes" id="UP000024635"/>
    </source>
</evidence>
<dbReference type="Proteomes" id="UP000024635">
    <property type="component" value="Unassembled WGS sequence"/>
</dbReference>
<protein>
    <submittedName>
        <fullName evidence="1">Uncharacterized protein</fullName>
    </submittedName>
</protein>
<sequence>MQYIRNSSVDIKISDSIYTPKNSHVISTDLRESEKCRILRSSEEPYFFLHSSRIVVRGKVFLSRGHARKAAGKI</sequence>
<keyword evidence="2" id="KW-1185">Reference proteome</keyword>
<proteinExistence type="predicted"/>
<name>A0A016TS13_9BILA</name>
<dbReference type="EMBL" id="JARK01001418">
    <property type="protein sequence ID" value="EYC05437.1"/>
    <property type="molecule type" value="Genomic_DNA"/>
</dbReference>
<comment type="caution">
    <text evidence="1">The sequence shown here is derived from an EMBL/GenBank/DDBJ whole genome shotgun (WGS) entry which is preliminary data.</text>
</comment>
<gene>
    <name evidence="1" type="primary">Acey_s0082.g1581</name>
    <name evidence="1" type="ORF">Y032_0082g1581</name>
</gene>
<organism evidence="1 2">
    <name type="scientific">Ancylostoma ceylanicum</name>
    <dbReference type="NCBI Taxonomy" id="53326"/>
    <lineage>
        <taxon>Eukaryota</taxon>
        <taxon>Metazoa</taxon>
        <taxon>Ecdysozoa</taxon>
        <taxon>Nematoda</taxon>
        <taxon>Chromadorea</taxon>
        <taxon>Rhabditida</taxon>
        <taxon>Rhabditina</taxon>
        <taxon>Rhabditomorpha</taxon>
        <taxon>Strongyloidea</taxon>
        <taxon>Ancylostomatidae</taxon>
        <taxon>Ancylostomatinae</taxon>
        <taxon>Ancylostoma</taxon>
    </lineage>
</organism>
<dbReference type="AlphaFoldDB" id="A0A016TS13"/>
<reference evidence="2" key="1">
    <citation type="journal article" date="2015" name="Nat. Genet.">
        <title>The genome and transcriptome of the zoonotic hookworm Ancylostoma ceylanicum identify infection-specific gene families.</title>
        <authorList>
            <person name="Schwarz E.M."/>
            <person name="Hu Y."/>
            <person name="Antoshechkin I."/>
            <person name="Miller M.M."/>
            <person name="Sternberg P.W."/>
            <person name="Aroian R.V."/>
        </authorList>
    </citation>
    <scope>NUCLEOTIDE SEQUENCE</scope>
    <source>
        <strain evidence="2">HY135</strain>
    </source>
</reference>